<feature type="transmembrane region" description="Helical" evidence="11">
    <location>
        <begin position="12"/>
        <end position="35"/>
    </location>
</feature>
<keyword evidence="9" id="KW-0902">Two-component regulatory system</keyword>
<dbReference type="SMART" id="SM00387">
    <property type="entry name" value="HATPase_c"/>
    <property type="match status" value="1"/>
</dbReference>
<dbReference type="EMBL" id="CBXV010000008">
    <property type="protein sequence ID" value="CDM66684.1"/>
    <property type="molecule type" value="Genomic_DNA"/>
</dbReference>
<evidence type="ECO:0000256" key="4">
    <source>
        <dbReference type="ARBA" id="ARBA00022553"/>
    </source>
</evidence>
<evidence type="ECO:0000256" key="6">
    <source>
        <dbReference type="ARBA" id="ARBA00022741"/>
    </source>
</evidence>
<dbReference type="STRING" id="454194.PYK22_02717"/>
<proteinExistence type="predicted"/>
<keyword evidence="7 14" id="KW-0418">Kinase</keyword>
<keyword evidence="11" id="KW-0472">Membrane</keyword>
<keyword evidence="15" id="KW-1185">Reference proteome</keyword>
<keyword evidence="11" id="KW-0812">Transmembrane</keyword>
<gene>
    <name evidence="14" type="ORF">PYK22_02717</name>
</gene>
<evidence type="ECO:0000256" key="8">
    <source>
        <dbReference type="ARBA" id="ARBA00022840"/>
    </source>
</evidence>
<dbReference type="InterPro" id="IPR003661">
    <property type="entry name" value="HisK_dim/P_dom"/>
</dbReference>
<dbReference type="Proteomes" id="UP000031518">
    <property type="component" value="Unassembled WGS sequence"/>
</dbReference>
<dbReference type="Pfam" id="PF00512">
    <property type="entry name" value="HisKA"/>
    <property type="match status" value="1"/>
</dbReference>
<reference evidence="14 15" key="1">
    <citation type="submission" date="2013-12" db="EMBL/GenBank/DDBJ databases">
        <authorList>
            <person name="Stott M."/>
        </authorList>
    </citation>
    <scope>NUCLEOTIDE SEQUENCE [LARGE SCALE GENOMIC DNA]</scope>
    <source>
        <strain evidence="14 15">K22</strain>
    </source>
</reference>
<feature type="domain" description="Histidine kinase" evidence="12">
    <location>
        <begin position="310"/>
        <end position="521"/>
    </location>
</feature>
<evidence type="ECO:0000259" key="13">
    <source>
        <dbReference type="PROSITE" id="PS50885"/>
    </source>
</evidence>
<dbReference type="InterPro" id="IPR036097">
    <property type="entry name" value="HisK_dim/P_sf"/>
</dbReference>
<dbReference type="Pfam" id="PF02518">
    <property type="entry name" value="HATPase_c"/>
    <property type="match status" value="1"/>
</dbReference>
<comment type="catalytic activity">
    <reaction evidence="1">
        <text>ATP + protein L-histidine = ADP + protein N-phospho-L-histidine.</text>
        <dbReference type="EC" id="2.7.13.3"/>
    </reaction>
</comment>
<reference evidence="14 15" key="2">
    <citation type="submission" date="2015-01" db="EMBL/GenBank/DDBJ databases">
        <title>Complete genome sequence of Pyrinomonas methylaliphatogenes type strain K22T.</title>
        <authorList>
            <person name="Lee K.C.Y."/>
            <person name="Power J.F."/>
            <person name="Dunfield P.F."/>
            <person name="Morgan X.C."/>
            <person name="Huttenhower C."/>
            <person name="Stott M.B."/>
        </authorList>
    </citation>
    <scope>NUCLEOTIDE SEQUENCE [LARGE SCALE GENOMIC DNA]</scope>
    <source>
        <strain evidence="14 15">K22</strain>
    </source>
</reference>
<evidence type="ECO:0000256" key="7">
    <source>
        <dbReference type="ARBA" id="ARBA00022777"/>
    </source>
</evidence>
<dbReference type="PRINTS" id="PR00344">
    <property type="entry name" value="BCTRLSENSOR"/>
</dbReference>
<evidence type="ECO:0000313" key="15">
    <source>
        <dbReference type="Proteomes" id="UP000031518"/>
    </source>
</evidence>
<evidence type="ECO:0000256" key="3">
    <source>
        <dbReference type="ARBA" id="ARBA00012438"/>
    </source>
</evidence>
<feature type="domain" description="HAMP" evidence="13">
    <location>
        <begin position="202"/>
        <end position="254"/>
    </location>
</feature>
<dbReference type="Pfam" id="PF00672">
    <property type="entry name" value="HAMP"/>
    <property type="match status" value="1"/>
</dbReference>
<evidence type="ECO:0000259" key="12">
    <source>
        <dbReference type="PROSITE" id="PS50109"/>
    </source>
</evidence>
<dbReference type="PANTHER" id="PTHR43065">
    <property type="entry name" value="SENSOR HISTIDINE KINASE"/>
    <property type="match status" value="1"/>
</dbReference>
<dbReference type="Gene3D" id="1.10.287.130">
    <property type="match status" value="1"/>
</dbReference>
<feature type="coiled-coil region" evidence="10">
    <location>
        <begin position="246"/>
        <end position="301"/>
    </location>
</feature>
<evidence type="ECO:0000256" key="5">
    <source>
        <dbReference type="ARBA" id="ARBA00022679"/>
    </source>
</evidence>
<dbReference type="SMART" id="SM00304">
    <property type="entry name" value="HAMP"/>
    <property type="match status" value="1"/>
</dbReference>
<evidence type="ECO:0000256" key="2">
    <source>
        <dbReference type="ARBA" id="ARBA00004370"/>
    </source>
</evidence>
<sequence>MWRRRLTSSLRLHTKTTLLASAITLIVLAAMFIIISARVADLVREEQKALAELQAINLAQQISQMPAPRQPEEMAQAATLARGARPGIISVRIWQRVGGVFVETAAAAGSAPAEEIPEETKDSLRSGLASRVVSALPSKMNGSVYRVFAPITEEGRVSGAVEIVEKLDDAPSVAVRYQQTAIWISLLAVTLITLSTYLLFRHLIYRPIEALLSAMARAEAGDLKAQAPVRASDELGQLSEGFNRMIARIRAMSEERERQKQLLEERVREATAELQRRNQQLEATNRELWRMARRITELERLAAAGQTAAQIAHEVGTPLNLISGHVQLLRASIDDARATSRLDIISEQIERIERIVRRTLDRTRQEASIFTHIDMSALLRRILNATAPVLDARNIELKTDLAPDLPPIAGDADRLQQAFINLINNALDAMAEGGALTVRTRVERNADEEVIIEIADTGCGMAEEVRAHIFEPFYTTKERGRGAGLGLLIVQQVVREHGGQIEVESAPQRGTLFRLRFPRARSAD</sequence>
<dbReference type="Gene3D" id="6.10.340.10">
    <property type="match status" value="1"/>
</dbReference>
<dbReference type="Gene3D" id="3.30.565.10">
    <property type="entry name" value="Histidine kinase-like ATPase, C-terminal domain"/>
    <property type="match status" value="1"/>
</dbReference>
<feature type="transmembrane region" description="Helical" evidence="11">
    <location>
        <begin position="181"/>
        <end position="200"/>
    </location>
</feature>
<evidence type="ECO:0000256" key="10">
    <source>
        <dbReference type="SAM" id="Coils"/>
    </source>
</evidence>
<dbReference type="CDD" id="cd00082">
    <property type="entry name" value="HisKA"/>
    <property type="match status" value="1"/>
</dbReference>
<dbReference type="GO" id="GO:0005524">
    <property type="term" value="F:ATP binding"/>
    <property type="evidence" value="ECO:0007669"/>
    <property type="project" value="UniProtKB-KW"/>
</dbReference>
<dbReference type="AlphaFoldDB" id="A0A0B6X2A5"/>
<keyword evidence="6" id="KW-0547">Nucleotide-binding</keyword>
<dbReference type="PANTHER" id="PTHR43065:SF10">
    <property type="entry name" value="PEROXIDE STRESS-ACTIVATED HISTIDINE KINASE MAK3"/>
    <property type="match status" value="1"/>
</dbReference>
<dbReference type="InterPro" id="IPR003594">
    <property type="entry name" value="HATPase_dom"/>
</dbReference>
<evidence type="ECO:0000256" key="1">
    <source>
        <dbReference type="ARBA" id="ARBA00000085"/>
    </source>
</evidence>
<evidence type="ECO:0000256" key="9">
    <source>
        <dbReference type="ARBA" id="ARBA00023012"/>
    </source>
</evidence>
<dbReference type="InterPro" id="IPR004358">
    <property type="entry name" value="Sig_transdc_His_kin-like_C"/>
</dbReference>
<dbReference type="SUPFAM" id="SSF55874">
    <property type="entry name" value="ATPase domain of HSP90 chaperone/DNA topoisomerase II/histidine kinase"/>
    <property type="match status" value="1"/>
</dbReference>
<dbReference type="SUPFAM" id="SSF47384">
    <property type="entry name" value="Homodimeric domain of signal transducing histidine kinase"/>
    <property type="match status" value="1"/>
</dbReference>
<keyword evidence="5" id="KW-0808">Transferase</keyword>
<evidence type="ECO:0000313" key="14">
    <source>
        <dbReference type="EMBL" id="CDM66684.1"/>
    </source>
</evidence>
<keyword evidence="10" id="KW-0175">Coiled coil</keyword>
<keyword evidence="8" id="KW-0067">ATP-binding</keyword>
<dbReference type="GO" id="GO:0000155">
    <property type="term" value="F:phosphorelay sensor kinase activity"/>
    <property type="evidence" value="ECO:0007669"/>
    <property type="project" value="InterPro"/>
</dbReference>
<dbReference type="PROSITE" id="PS50885">
    <property type="entry name" value="HAMP"/>
    <property type="match status" value="1"/>
</dbReference>
<dbReference type="SMART" id="SM00388">
    <property type="entry name" value="HisKA"/>
    <property type="match status" value="1"/>
</dbReference>
<keyword evidence="11" id="KW-1133">Transmembrane helix</keyword>
<dbReference type="PROSITE" id="PS50109">
    <property type="entry name" value="HIS_KIN"/>
    <property type="match status" value="1"/>
</dbReference>
<dbReference type="SUPFAM" id="SSF158472">
    <property type="entry name" value="HAMP domain-like"/>
    <property type="match status" value="1"/>
</dbReference>
<name>A0A0B6X2A5_9BACT</name>
<dbReference type="RefSeq" id="WP_041978083.1">
    <property type="nucleotide sequence ID" value="NZ_CBXV010000008.1"/>
</dbReference>
<dbReference type="InterPro" id="IPR005467">
    <property type="entry name" value="His_kinase_dom"/>
</dbReference>
<dbReference type="GO" id="GO:0016020">
    <property type="term" value="C:membrane"/>
    <property type="evidence" value="ECO:0007669"/>
    <property type="project" value="UniProtKB-SubCell"/>
</dbReference>
<dbReference type="CDD" id="cd06225">
    <property type="entry name" value="HAMP"/>
    <property type="match status" value="1"/>
</dbReference>
<dbReference type="InterPro" id="IPR036890">
    <property type="entry name" value="HATPase_C_sf"/>
</dbReference>
<protein>
    <recommendedName>
        <fullName evidence="3">histidine kinase</fullName>
        <ecNumber evidence="3">2.7.13.3</ecNumber>
    </recommendedName>
</protein>
<accession>A0A0B6X2A5</accession>
<dbReference type="InterPro" id="IPR003660">
    <property type="entry name" value="HAMP_dom"/>
</dbReference>
<organism evidence="14 15">
    <name type="scientific">Pyrinomonas methylaliphatogenes</name>
    <dbReference type="NCBI Taxonomy" id="454194"/>
    <lineage>
        <taxon>Bacteria</taxon>
        <taxon>Pseudomonadati</taxon>
        <taxon>Acidobacteriota</taxon>
        <taxon>Blastocatellia</taxon>
        <taxon>Blastocatellales</taxon>
        <taxon>Pyrinomonadaceae</taxon>
        <taxon>Pyrinomonas</taxon>
    </lineage>
</organism>
<dbReference type="EC" id="2.7.13.3" evidence="3"/>
<keyword evidence="4" id="KW-0597">Phosphoprotein</keyword>
<evidence type="ECO:0000256" key="11">
    <source>
        <dbReference type="SAM" id="Phobius"/>
    </source>
</evidence>
<comment type="subcellular location">
    <subcellularLocation>
        <location evidence="2">Membrane</location>
    </subcellularLocation>
</comment>